<feature type="domain" description="GGDEF" evidence="2">
    <location>
        <begin position="357"/>
        <end position="490"/>
    </location>
</feature>
<dbReference type="SUPFAM" id="SSF55073">
    <property type="entry name" value="Nucleotide cyclase"/>
    <property type="match status" value="1"/>
</dbReference>
<feature type="transmembrane region" description="Helical" evidence="1">
    <location>
        <begin position="129"/>
        <end position="150"/>
    </location>
</feature>
<evidence type="ECO:0000313" key="3">
    <source>
        <dbReference type="EMBL" id="GIE71340.1"/>
    </source>
</evidence>
<comment type="caution">
    <text evidence="3">The sequence shown here is derived from an EMBL/GenBank/DDBJ whole genome shotgun (WGS) entry which is preliminary data.</text>
</comment>
<accession>A0ABQ4BL28</accession>
<keyword evidence="1" id="KW-0812">Transmembrane</keyword>
<evidence type="ECO:0000259" key="2">
    <source>
        <dbReference type="PROSITE" id="PS50887"/>
    </source>
</evidence>
<dbReference type="InterPro" id="IPR052163">
    <property type="entry name" value="DGC-Regulatory_Protein"/>
</dbReference>
<dbReference type="CDD" id="cd01949">
    <property type="entry name" value="GGDEF"/>
    <property type="match status" value="1"/>
</dbReference>
<feature type="transmembrane region" description="Helical" evidence="1">
    <location>
        <begin position="62"/>
        <end position="84"/>
    </location>
</feature>
<dbReference type="InterPro" id="IPR043128">
    <property type="entry name" value="Rev_trsase/Diguanyl_cyclase"/>
</dbReference>
<dbReference type="PANTHER" id="PTHR46663">
    <property type="entry name" value="DIGUANYLATE CYCLASE DGCT-RELATED"/>
    <property type="match status" value="1"/>
</dbReference>
<dbReference type="EMBL" id="BOMS01000123">
    <property type="protein sequence ID" value="GIE71340.1"/>
    <property type="molecule type" value="Genomic_DNA"/>
</dbReference>
<keyword evidence="1" id="KW-0472">Membrane</keyword>
<feature type="transmembrane region" description="Helical" evidence="1">
    <location>
        <begin position="30"/>
        <end position="50"/>
    </location>
</feature>
<evidence type="ECO:0000313" key="4">
    <source>
        <dbReference type="Proteomes" id="UP000624709"/>
    </source>
</evidence>
<evidence type="ECO:0000256" key="1">
    <source>
        <dbReference type="SAM" id="Phobius"/>
    </source>
</evidence>
<dbReference type="InterPro" id="IPR000160">
    <property type="entry name" value="GGDEF_dom"/>
</dbReference>
<dbReference type="Gene3D" id="3.30.70.270">
    <property type="match status" value="1"/>
</dbReference>
<keyword evidence="1" id="KW-1133">Transmembrane helix</keyword>
<feature type="transmembrane region" description="Helical" evidence="1">
    <location>
        <begin position="218"/>
        <end position="240"/>
    </location>
</feature>
<dbReference type="RefSeq" id="WP_203829202.1">
    <property type="nucleotide sequence ID" value="NZ_BAAATY010000015.1"/>
</dbReference>
<feature type="transmembrane region" description="Helical" evidence="1">
    <location>
        <begin position="261"/>
        <end position="281"/>
    </location>
</feature>
<dbReference type="Pfam" id="PF00990">
    <property type="entry name" value="GGDEF"/>
    <property type="match status" value="1"/>
</dbReference>
<dbReference type="SMART" id="SM00267">
    <property type="entry name" value="GGDEF"/>
    <property type="match status" value="1"/>
</dbReference>
<dbReference type="InterPro" id="IPR029787">
    <property type="entry name" value="Nucleotide_cyclase"/>
</dbReference>
<sequence>MNNRLAARVAAVVLAGVALQLMLPHVSERAGLIACCLPIGVAGWYAWVGFRRQARAQRGRQRLGLHFGAIAGALLGTSYLLYTADAVIGSRSLVDGAADAFGTAAALMAMPAVLVAVPSFPNRIARATYAIDVTTVAGAIFATAWQLVLARVFVGLHPGERGVFVLTILPEVIAAALALMLMSRPAAGRYHSMRTLAGGMGAFALAAIISVHNQTEGLTWYANGLGAVYLIAGLAIGLVSQSAVAPEDNAADGEPTGSWSILPYLPVAVALSSVAVPYAHTGVLNPVLIWTLLGTSVLAMARQFLNLLAVKALVTDLEEQRHRLDHLAHHDTLTGLPNRAAFYTGARAVLARAAPDTITAVMVLDLDGFKKVNDTQGHAAGDTLLIQAGERIGAALRQGDTVARLGGDEFVILVPEVTGLDDAVAAGDRILEQLAAPMVVAGVTMRVKGSIGVSVAVGPRHDLDQILADADRALYQAKDAGKGVVRCFEPAGRG</sequence>
<dbReference type="PANTHER" id="PTHR46663:SF2">
    <property type="entry name" value="GGDEF DOMAIN-CONTAINING PROTEIN"/>
    <property type="match status" value="1"/>
</dbReference>
<proteinExistence type="predicted"/>
<dbReference type="PROSITE" id="PS50887">
    <property type="entry name" value="GGDEF"/>
    <property type="match status" value="1"/>
</dbReference>
<name>A0ABQ4BL28_9ACTN</name>
<feature type="transmembrane region" description="Helical" evidence="1">
    <location>
        <begin position="162"/>
        <end position="181"/>
    </location>
</feature>
<keyword evidence="4" id="KW-1185">Reference proteome</keyword>
<protein>
    <recommendedName>
        <fullName evidence="2">GGDEF domain-containing protein</fullName>
    </recommendedName>
</protein>
<dbReference type="NCBIfam" id="TIGR00254">
    <property type="entry name" value="GGDEF"/>
    <property type="match status" value="1"/>
</dbReference>
<reference evidence="3 4" key="1">
    <citation type="submission" date="2021-01" db="EMBL/GenBank/DDBJ databases">
        <title>Whole genome shotgun sequence of Actinoplanes palleronii NBRC 14916.</title>
        <authorList>
            <person name="Komaki H."/>
            <person name="Tamura T."/>
        </authorList>
    </citation>
    <scope>NUCLEOTIDE SEQUENCE [LARGE SCALE GENOMIC DNA]</scope>
    <source>
        <strain evidence="3 4">NBRC 14916</strain>
    </source>
</reference>
<feature type="transmembrane region" description="Helical" evidence="1">
    <location>
        <begin position="287"/>
        <end position="314"/>
    </location>
</feature>
<organism evidence="3 4">
    <name type="scientific">Actinoplanes palleronii</name>
    <dbReference type="NCBI Taxonomy" id="113570"/>
    <lineage>
        <taxon>Bacteria</taxon>
        <taxon>Bacillati</taxon>
        <taxon>Actinomycetota</taxon>
        <taxon>Actinomycetes</taxon>
        <taxon>Micromonosporales</taxon>
        <taxon>Micromonosporaceae</taxon>
        <taxon>Actinoplanes</taxon>
    </lineage>
</organism>
<dbReference type="Proteomes" id="UP000624709">
    <property type="component" value="Unassembled WGS sequence"/>
</dbReference>
<gene>
    <name evidence="3" type="ORF">Apa02nite_074480</name>
</gene>
<feature type="transmembrane region" description="Helical" evidence="1">
    <location>
        <begin position="96"/>
        <end position="117"/>
    </location>
</feature>